<feature type="region of interest" description="Disordered" evidence="2">
    <location>
        <begin position="1395"/>
        <end position="1416"/>
    </location>
</feature>
<evidence type="ECO:0000256" key="2">
    <source>
        <dbReference type="SAM" id="MobiDB-lite"/>
    </source>
</evidence>
<dbReference type="EMBL" id="CP011125">
    <property type="protein sequence ID" value="AKF04357.1"/>
    <property type="molecule type" value="Genomic_DNA"/>
</dbReference>
<gene>
    <name evidence="3" type="ORF">DB32_001506</name>
</gene>
<dbReference type="RefSeq" id="WP_053231710.1">
    <property type="nucleotide sequence ID" value="NZ_CP011125.1"/>
</dbReference>
<feature type="coiled-coil region" evidence="1">
    <location>
        <begin position="772"/>
        <end position="844"/>
    </location>
</feature>
<evidence type="ECO:0000313" key="3">
    <source>
        <dbReference type="EMBL" id="AKF04357.1"/>
    </source>
</evidence>
<dbReference type="KEGG" id="samy:DB32_001506"/>
<keyword evidence="4" id="KW-1185">Reference proteome</keyword>
<keyword evidence="1" id="KW-0175">Coiled coil</keyword>
<organism evidence="3 4">
    <name type="scientific">Sandaracinus amylolyticus</name>
    <dbReference type="NCBI Taxonomy" id="927083"/>
    <lineage>
        <taxon>Bacteria</taxon>
        <taxon>Pseudomonadati</taxon>
        <taxon>Myxococcota</taxon>
        <taxon>Polyangia</taxon>
        <taxon>Polyangiales</taxon>
        <taxon>Sandaracinaceae</taxon>
        <taxon>Sandaracinus</taxon>
    </lineage>
</organism>
<protein>
    <submittedName>
        <fullName evidence="3">Uncharacterized protein</fullName>
    </submittedName>
</protein>
<dbReference type="STRING" id="927083.DB32_001506"/>
<feature type="coiled-coil region" evidence="1">
    <location>
        <begin position="1239"/>
        <end position="1266"/>
    </location>
</feature>
<proteinExistence type="predicted"/>
<reference evidence="3 4" key="1">
    <citation type="submission" date="2015-03" db="EMBL/GenBank/DDBJ databases">
        <title>Genome assembly of Sandaracinus amylolyticus DSM 53668.</title>
        <authorList>
            <person name="Sharma G."/>
            <person name="Subramanian S."/>
        </authorList>
    </citation>
    <scope>NUCLEOTIDE SEQUENCE [LARGE SCALE GENOMIC DNA]</scope>
    <source>
        <strain evidence="3 4">DSM 53668</strain>
    </source>
</reference>
<dbReference type="Proteomes" id="UP000034883">
    <property type="component" value="Chromosome"/>
</dbReference>
<dbReference type="OrthoDB" id="5504658at2"/>
<name>A0A0F6YGV6_9BACT</name>
<evidence type="ECO:0000313" key="4">
    <source>
        <dbReference type="Proteomes" id="UP000034883"/>
    </source>
</evidence>
<evidence type="ECO:0000256" key="1">
    <source>
        <dbReference type="SAM" id="Coils"/>
    </source>
</evidence>
<accession>A0A0F6YGV6</accession>
<sequence>MPTTRFARTCDPDPRFAGVPRARRSRFALVALALVASACSTSIEPGVVPAASLSGDGGVDDGGAASFLLGDEFDDPEVAACDDSSLGGACSGSREYQRHRVCTTPPNAACNGGYCEAARSCSNWAFGHYVTSRTKRFTQSERCEWECIQENPNGGCYRRRRICWWEPSCSSSYETNLARSEASSRGAPAQAVSAITATAQSISVSTTQRRCDVTISNVPYPNTRADVNVCGCATCRHATCGTEEPYLYQPPGGAAPAPGSSTTPSCVTAEDRTTVATRWARLRDSWSRRALLSTADRARVAARVRTMLELHADEIVAIERADAIAAYAPEESAQPLSCEPGAQPITFGAACSTASRAFLGARLAMCERVAQDADGYAPRARGAVAWVLAPECLATLEHLAANPSCSTPEIEARARVAAFRMIERGLDAITERPSALATVDVTAPSGVTGTYRTLPELARQLHGIGRWYELARASEARAADEDAPAWTASHLDRLVGAMWRRARAARRVVGALCPALAPSSDLDGDCVPDGQTAPDVTTDLAAALTTTTERADRLDRNVLLAAFQETSIPAITGPSGTILPELAVTGHALRGEALLAITADALRGSLDRVDSLSPYNQLACRLTACGGARASGVDWSEEPRWAQTWALLGSVDDAAELQALVTEVGPDLADASTSTQPESWQSVWERIARRRVALAEDVAAASQQSAVPASERVDLAHVPTEQLTPGARALASVITRGNARAGSYAATGLVDPTRTDRRLRTIVSADGRAAIIESAGALVSQLEAAIVDYEQDRRAVVSDLLAMLGGARALDEVIEHREELVRELERTNADHAALRMTLQEYERRYAETYDPENGVDLMGDLDATLDDGAFVQEGGTRHYEVRGFHGARAFPLRRGMNIVDSIARGIEIDPANGGEPDPDRIATLSVTGPRMIAVHAAGEYSPLCALRSFQVAIPSHDGDDGVIVPPVAPGTTIGPEGFTIDVSGSSAEVRRIGESTQEDLGLLGPACQIASVAAGGGISAGTNERNRGQAAGTLCSAAAGIVSWLTGEYVSPVATTTSAETSTSARFSAGLRLRDTPFPMLPAGALVVIEMAPGSTMASDIRDIHLLRSGASSFFVPDAADLYFVVNDGWTSSCGTLAPPGDSNVVSLELRVLQSETGVAQQVVDAMAGVLESIRGDRALIVEQGSVLSTQLSAYREAAIHELEVSAGVSLADVPDSVRNAFDAYVSYELARLELATEIRARDRRVQELQAQLQALDDDLLHAGEQGRITALLPVGRLRNLDEYTDGTDEAHLRWLADSLTALAVEDLVPLIELWHPDLLPALVSPTTGDPAVRAALGRLASPPPTASPFSLVDDVALVVRAILSTYAATPMTHVGADRYVVGISFGRPGYAFPPEGFPPDPDADPAETPRSVFPRASSSDAARVWGAVFAATALAPSDVRCTSDAICEGAFDEGVTCDTSAGRCRGPVACVDLDGDGQAAECSAPGMQCVAEACVRGETRARVALQASDLYRALGGAGGHVACQSAAPIVQRSALVFALGRNFDPADAEILADMSTGRRVVARIDAQQPFALRDAETRYTLLAAPFLERTMPLVYTTYERVIPAFTAHTPAEQGHRGSSVLAPITVDFSALSTLRAARGGDGVSGTFESSELLLVMEIDAVPSTRPTWITTCAP</sequence>